<evidence type="ECO:0000256" key="1">
    <source>
        <dbReference type="SAM" id="MobiDB-lite"/>
    </source>
</evidence>
<reference evidence="2" key="1">
    <citation type="submission" date="2021-07" db="EMBL/GenBank/DDBJ databases">
        <authorList>
            <person name="Catto M.A."/>
            <person name="Jacobson A."/>
            <person name="Kennedy G."/>
            <person name="Labadie P."/>
            <person name="Hunt B.G."/>
            <person name="Srinivasan R."/>
        </authorList>
    </citation>
    <scope>NUCLEOTIDE SEQUENCE</scope>
    <source>
        <strain evidence="2">PL_HMW_Pooled</strain>
        <tissue evidence="2">Head</tissue>
    </source>
</reference>
<dbReference type="EMBL" id="JAHWGI010000488">
    <property type="protein sequence ID" value="KAK3916092.1"/>
    <property type="molecule type" value="Genomic_DNA"/>
</dbReference>
<comment type="caution">
    <text evidence="2">The sequence shown here is derived from an EMBL/GenBank/DDBJ whole genome shotgun (WGS) entry which is preliminary data.</text>
</comment>
<evidence type="ECO:0000313" key="2">
    <source>
        <dbReference type="EMBL" id="KAK3916092.1"/>
    </source>
</evidence>
<organism evidence="2 3">
    <name type="scientific">Frankliniella fusca</name>
    <dbReference type="NCBI Taxonomy" id="407009"/>
    <lineage>
        <taxon>Eukaryota</taxon>
        <taxon>Metazoa</taxon>
        <taxon>Ecdysozoa</taxon>
        <taxon>Arthropoda</taxon>
        <taxon>Hexapoda</taxon>
        <taxon>Insecta</taxon>
        <taxon>Pterygota</taxon>
        <taxon>Neoptera</taxon>
        <taxon>Paraneoptera</taxon>
        <taxon>Thysanoptera</taxon>
        <taxon>Terebrantia</taxon>
        <taxon>Thripoidea</taxon>
        <taxon>Thripidae</taxon>
        <taxon>Frankliniella</taxon>
    </lineage>
</organism>
<feature type="compositionally biased region" description="Basic and acidic residues" evidence="1">
    <location>
        <begin position="258"/>
        <end position="276"/>
    </location>
</feature>
<dbReference type="Proteomes" id="UP001219518">
    <property type="component" value="Unassembled WGS sequence"/>
</dbReference>
<evidence type="ECO:0000313" key="3">
    <source>
        <dbReference type="Proteomes" id="UP001219518"/>
    </source>
</evidence>
<feature type="non-terminal residue" evidence="2">
    <location>
        <position position="311"/>
    </location>
</feature>
<dbReference type="AlphaFoldDB" id="A0AAE1H794"/>
<protein>
    <submittedName>
        <fullName evidence="2">Glycerol uptake facilitator protein 4</fullName>
    </submittedName>
</protein>
<accession>A0AAE1H794</accession>
<reference evidence="2" key="2">
    <citation type="journal article" date="2023" name="BMC Genomics">
        <title>Pest status, molecular evolution, and epigenetic factors derived from the genome assembly of Frankliniella fusca, a thysanopteran phytovirus vector.</title>
        <authorList>
            <person name="Catto M.A."/>
            <person name="Labadie P.E."/>
            <person name="Jacobson A.L."/>
            <person name="Kennedy G.G."/>
            <person name="Srinivasan R."/>
            <person name="Hunt B.G."/>
        </authorList>
    </citation>
    <scope>NUCLEOTIDE SEQUENCE</scope>
    <source>
        <strain evidence="2">PL_HMW_Pooled</strain>
    </source>
</reference>
<name>A0AAE1H794_9NEOP</name>
<sequence length="311" mass="34091">QVSWLTSLLHADILSSRFDQQANQSWKLDQAGVEPTLEDPECFFGNLCLAQLAPPLLSSLPGCFVGAAPDWMFHHEHLVTKIDQVLMSCDNVLEEEHKTKHAGLAPAPFSFGVLGSTGCRSLTQGPAAKSQVIYSRREAAGRARRPVQLRQQADAGPWSRPVFLHYKPNSQLSSLFLMCTSKHAPDGRDVLVPVGATAAAAGVASCPVRFGTPGLPPPSQAGWCTACDWMFHQGHSVTKMDQVLMSCDNFLEEKHKTEHAGPCVEERQPVDPKMPSEKTPTATPAPALQRKKENSNNYKIQDNKQFSKDCH</sequence>
<feature type="compositionally biased region" description="Basic and acidic residues" evidence="1">
    <location>
        <begin position="301"/>
        <end position="311"/>
    </location>
</feature>
<keyword evidence="3" id="KW-1185">Reference proteome</keyword>
<gene>
    <name evidence="2" type="ORF">KUF71_025340</name>
</gene>
<proteinExistence type="predicted"/>
<feature type="region of interest" description="Disordered" evidence="1">
    <location>
        <begin position="258"/>
        <end position="311"/>
    </location>
</feature>